<dbReference type="InterPro" id="IPR001509">
    <property type="entry name" value="Epimerase_deHydtase"/>
</dbReference>
<feature type="domain" description="NAD-dependent epimerase/dehydratase" evidence="6">
    <location>
        <begin position="4"/>
        <end position="231"/>
    </location>
</feature>
<sequence>MHFIVTGGAGFIGSYVTEQLLLEGHTVTVVDNLATGNLQNLPKHPCLKFLQKDIFMCQPEDFAESIDGIAHLAAIPSVTESWLRPLEAHHHNLSTMVAVIRLCQDLNIPRLVFASSAAVYGKQSYLPISEHQDTCPISPYGLQKLACEQYASLFAQELGFSFVALRMFNVFGLGQLPSQYSGVISVFVSAMQQGLPIAIYGDGTQTRDFIYVKDVAIAFAKALTIPLAPGSYVTCNLGTGKATSLIQLVDILKACFPQWKAEARFSFSRSGDIQHSQADISKAKLLLGFSPQWSVQSSVNLFLNSLCSI</sequence>
<name>A0ABR9ULC3_9CHRO</name>
<evidence type="ECO:0000256" key="2">
    <source>
        <dbReference type="ARBA" id="ARBA00007637"/>
    </source>
</evidence>
<accession>A0ABR9ULC3</accession>
<dbReference type="InterPro" id="IPR036291">
    <property type="entry name" value="NAD(P)-bd_dom_sf"/>
</dbReference>
<evidence type="ECO:0000313" key="7">
    <source>
        <dbReference type="EMBL" id="MBE9188810.1"/>
    </source>
</evidence>
<dbReference type="RefSeq" id="WP_193929691.1">
    <property type="nucleotide sequence ID" value="NZ_CAWPMZ010000041.1"/>
</dbReference>
<comment type="pathway">
    <text evidence="1">Carbohydrate metabolism; galactose metabolism.</text>
</comment>
<keyword evidence="8" id="KW-1185">Reference proteome</keyword>
<dbReference type="PANTHER" id="PTHR43725">
    <property type="entry name" value="UDP-GLUCOSE 4-EPIMERASE"/>
    <property type="match status" value="1"/>
</dbReference>
<evidence type="ECO:0000256" key="3">
    <source>
        <dbReference type="ARBA" id="ARBA00018569"/>
    </source>
</evidence>
<dbReference type="Gene3D" id="3.40.50.720">
    <property type="entry name" value="NAD(P)-binding Rossmann-like Domain"/>
    <property type="match status" value="1"/>
</dbReference>
<dbReference type="Pfam" id="PF01370">
    <property type="entry name" value="Epimerase"/>
    <property type="match status" value="1"/>
</dbReference>
<evidence type="ECO:0000256" key="1">
    <source>
        <dbReference type="ARBA" id="ARBA00004947"/>
    </source>
</evidence>
<evidence type="ECO:0000313" key="8">
    <source>
        <dbReference type="Proteomes" id="UP000651156"/>
    </source>
</evidence>
<dbReference type="PANTHER" id="PTHR43725:SF53">
    <property type="entry name" value="UDP-ARABINOSE 4-EPIMERASE 1"/>
    <property type="match status" value="1"/>
</dbReference>
<gene>
    <name evidence="7" type="ORF">IQ230_00205</name>
</gene>
<evidence type="ECO:0000256" key="5">
    <source>
        <dbReference type="ARBA" id="ARBA00033067"/>
    </source>
</evidence>
<reference evidence="7 8" key="1">
    <citation type="submission" date="2020-10" db="EMBL/GenBank/DDBJ databases">
        <authorList>
            <person name="Castelo-Branco R."/>
            <person name="Eusebio N."/>
            <person name="Adriana R."/>
            <person name="Vieira A."/>
            <person name="Brugerolle De Fraissinette N."/>
            <person name="Rezende De Castro R."/>
            <person name="Schneider M.P."/>
            <person name="Vasconcelos V."/>
            <person name="Leao P.N."/>
        </authorList>
    </citation>
    <scope>NUCLEOTIDE SEQUENCE [LARGE SCALE GENOMIC DNA]</scope>
    <source>
        <strain evidence="7 8">LEGE 06123</strain>
    </source>
</reference>
<evidence type="ECO:0000256" key="4">
    <source>
        <dbReference type="ARBA" id="ARBA00031367"/>
    </source>
</evidence>
<dbReference type="PRINTS" id="PR01713">
    <property type="entry name" value="NUCEPIMERASE"/>
</dbReference>
<dbReference type="Proteomes" id="UP000651156">
    <property type="component" value="Unassembled WGS sequence"/>
</dbReference>
<organism evidence="7 8">
    <name type="scientific">Gloeocapsopsis crepidinum LEGE 06123</name>
    <dbReference type="NCBI Taxonomy" id="588587"/>
    <lineage>
        <taxon>Bacteria</taxon>
        <taxon>Bacillati</taxon>
        <taxon>Cyanobacteriota</taxon>
        <taxon>Cyanophyceae</taxon>
        <taxon>Oscillatoriophycideae</taxon>
        <taxon>Chroococcales</taxon>
        <taxon>Chroococcaceae</taxon>
        <taxon>Gloeocapsopsis</taxon>
    </lineage>
</organism>
<dbReference type="Gene3D" id="3.90.25.10">
    <property type="entry name" value="UDP-galactose 4-epimerase, domain 1"/>
    <property type="match status" value="1"/>
</dbReference>
<evidence type="ECO:0000259" key="6">
    <source>
        <dbReference type="Pfam" id="PF01370"/>
    </source>
</evidence>
<dbReference type="SUPFAM" id="SSF51735">
    <property type="entry name" value="NAD(P)-binding Rossmann-fold domains"/>
    <property type="match status" value="1"/>
</dbReference>
<comment type="similarity">
    <text evidence="2">Belongs to the NAD(P)-dependent epimerase/dehydratase family.</text>
</comment>
<protein>
    <recommendedName>
        <fullName evidence="3">UDP-glucose 4-epimerase</fullName>
    </recommendedName>
    <alternativeName>
        <fullName evidence="5">Galactowaldenase</fullName>
    </alternativeName>
    <alternativeName>
        <fullName evidence="4">UDP-galactose 4-epimerase</fullName>
    </alternativeName>
</protein>
<proteinExistence type="inferred from homology"/>
<comment type="caution">
    <text evidence="7">The sequence shown here is derived from an EMBL/GenBank/DDBJ whole genome shotgun (WGS) entry which is preliminary data.</text>
</comment>
<dbReference type="EMBL" id="JADEWN010000001">
    <property type="protein sequence ID" value="MBE9188810.1"/>
    <property type="molecule type" value="Genomic_DNA"/>
</dbReference>